<feature type="compositionally biased region" description="Basic and acidic residues" evidence="1">
    <location>
        <begin position="83"/>
        <end position="97"/>
    </location>
</feature>
<dbReference type="Proteomes" id="UP001175000">
    <property type="component" value="Unassembled WGS sequence"/>
</dbReference>
<dbReference type="EMBL" id="JAULSU010000003">
    <property type="protein sequence ID" value="KAK0622327.1"/>
    <property type="molecule type" value="Genomic_DNA"/>
</dbReference>
<evidence type="ECO:0000313" key="2">
    <source>
        <dbReference type="EMBL" id="KAK0622327.1"/>
    </source>
</evidence>
<evidence type="ECO:0000313" key="3">
    <source>
        <dbReference type="Proteomes" id="UP001175000"/>
    </source>
</evidence>
<comment type="caution">
    <text evidence="2">The sequence shown here is derived from an EMBL/GenBank/DDBJ whole genome shotgun (WGS) entry which is preliminary data.</text>
</comment>
<feature type="compositionally biased region" description="Low complexity" evidence="1">
    <location>
        <begin position="121"/>
        <end position="132"/>
    </location>
</feature>
<dbReference type="AlphaFoldDB" id="A0AA40C290"/>
<gene>
    <name evidence="2" type="ORF">B0T14DRAFT_494010</name>
</gene>
<sequence>MAPTTRSRNTLYNLKLAADLAHANNPFPFTRQCVRCKKDRALHNFNTWCCKHQASGPEVCEICASFFPDAEVEAMVDALHRREEREQEMERERKRMAEDDEDEEKPAARRVKIKGEDAVARSRGSLSDSGLSVTPFPSTMQASFKDEVKVEVMFEDNVKVKREDAPSPVPYFKIESQIKTESDIKYEPEIKPDPDAEEGDQELRDRALFWLSLKNCIRAAEDRVGMELAGVMIDDYAEEDGLNFLFLNLD</sequence>
<evidence type="ECO:0000256" key="1">
    <source>
        <dbReference type="SAM" id="MobiDB-lite"/>
    </source>
</evidence>
<accession>A0AA40C290</accession>
<reference evidence="2" key="1">
    <citation type="submission" date="2023-06" db="EMBL/GenBank/DDBJ databases">
        <title>Genome-scale phylogeny and comparative genomics of the fungal order Sordariales.</title>
        <authorList>
            <consortium name="Lawrence Berkeley National Laboratory"/>
            <person name="Hensen N."/>
            <person name="Bonometti L."/>
            <person name="Westerberg I."/>
            <person name="Brannstrom I.O."/>
            <person name="Guillou S."/>
            <person name="Cros-Aarteil S."/>
            <person name="Calhoun S."/>
            <person name="Haridas S."/>
            <person name="Kuo A."/>
            <person name="Mondo S."/>
            <person name="Pangilinan J."/>
            <person name="Riley R."/>
            <person name="Labutti K."/>
            <person name="Andreopoulos B."/>
            <person name="Lipzen A."/>
            <person name="Chen C."/>
            <person name="Yanf M."/>
            <person name="Daum C."/>
            <person name="Ng V."/>
            <person name="Clum A."/>
            <person name="Steindorff A."/>
            <person name="Ohm R."/>
            <person name="Martin F."/>
            <person name="Silar P."/>
            <person name="Natvig D."/>
            <person name="Lalanne C."/>
            <person name="Gautier V."/>
            <person name="Ament-Velasquez S.L."/>
            <person name="Kruys A."/>
            <person name="Hutchinson M.I."/>
            <person name="Powell A.J."/>
            <person name="Barry K."/>
            <person name="Miller A.N."/>
            <person name="Grigoriev I.V."/>
            <person name="Debuchy R."/>
            <person name="Gladieux P."/>
            <person name="Thoren M.H."/>
            <person name="Johannesson H."/>
        </authorList>
    </citation>
    <scope>NUCLEOTIDE SEQUENCE</scope>
    <source>
        <strain evidence="2">CBS 606.72</strain>
    </source>
</reference>
<name>A0AA40C290_9PEZI</name>
<proteinExistence type="predicted"/>
<organism evidence="2 3">
    <name type="scientific">Immersiella caudata</name>
    <dbReference type="NCBI Taxonomy" id="314043"/>
    <lineage>
        <taxon>Eukaryota</taxon>
        <taxon>Fungi</taxon>
        <taxon>Dikarya</taxon>
        <taxon>Ascomycota</taxon>
        <taxon>Pezizomycotina</taxon>
        <taxon>Sordariomycetes</taxon>
        <taxon>Sordariomycetidae</taxon>
        <taxon>Sordariales</taxon>
        <taxon>Lasiosphaeriaceae</taxon>
        <taxon>Immersiella</taxon>
    </lineage>
</organism>
<protein>
    <submittedName>
        <fullName evidence="2">Uncharacterized protein</fullName>
    </submittedName>
</protein>
<keyword evidence="3" id="KW-1185">Reference proteome</keyword>
<feature type="region of interest" description="Disordered" evidence="1">
    <location>
        <begin position="83"/>
        <end position="132"/>
    </location>
</feature>